<keyword evidence="3" id="KW-0235">DNA replication</keyword>
<accession>E9E191</accession>
<dbReference type="GeneID" id="19247950"/>
<evidence type="ECO:0000259" key="9">
    <source>
        <dbReference type="SMART" id="SM00382"/>
    </source>
</evidence>
<dbReference type="InterPro" id="IPR027417">
    <property type="entry name" value="P-loop_NTPase"/>
</dbReference>
<dbReference type="InterPro" id="IPR003131">
    <property type="entry name" value="T1-type_BTB"/>
</dbReference>
<dbReference type="Pfam" id="PF00004">
    <property type="entry name" value="AAA"/>
    <property type="match status" value="1"/>
</dbReference>
<evidence type="ECO:0000256" key="6">
    <source>
        <dbReference type="ARBA" id="ARBA00023242"/>
    </source>
</evidence>
<sequence length="921" mass="101576">MSDFEDEMDIDAPATSKDVIFSSEATKGKRSTANLPVEAEDSLPWIEKYRPATLDDVSGHQDILATINKFVDSNRLPHLLLYGPPGTGKTSTILALARRIYGAANMRQMVLELNASDDRGIDVVREQIKTFASTKQIFTMGASAKSSIAGFKLIILDEADAMTNTAQMALRRIMEKYTVNTRFCIIANYSHKLSPALLSRCTRFRFSPLKEGDIRVLVEKVVEEENVQIGGEAVDALIKLSKGDMRRALNVLQACHASSTPLQAKNAPKIPESEIKREMITTETIYNCIAAPPPDAIKEIVTTLLNTSDVMSCLSTMNALKVTRGLALADIITALSEELVKLEVSPEVMISWLDGLADVEHRVAGGGSETVQTGAVVGVFPSTCQARPQPRLTSEYQTTITTKLPHDPPSNPIETVKQPDHRTMAAVSPSEGYSDTQGTPSSLPGSHVIPMIAPSEKTVHKIPPILPRERVFPIQIGSELFKLSGASLSSDAPSYFSQYFLCQMKQAEERGDDVGSAIRTLYIDRDPETFRDIALHLQGYHVMPRDGTHFVRLFADAQFYSLPKLISQLYEESIFISIGHREFQIPRDLLTDPRNSPNYFSLGFAFFFSRPDNLFPGLDRECLIRPPSILPPSVPNRNADTFADLLRLLRGYPINIRDETHRLELLRDARYFHFKGLEQQLIPHSIAYNSVRGHDEIALRLENVQKSGISILQDRQEEDAPNENGISARVNYARPYVDDKPAELVLEIANESSRIHFLRDGPRLELFRDTKTRVAKLLEVIATKLNLPPTTQPLGLLMASGGASSQPATPGNTLLSEDLVRAVLGPDAAITLDGSEYDPSFTGGPASDDANGGAAGPRKRRRITDGSDNSETWTVATGQWRLRIQATSSGKSAVECVFAAVKLDCFSDERGRNSRKSFLVS</sequence>
<evidence type="ECO:0000256" key="4">
    <source>
        <dbReference type="ARBA" id="ARBA00022741"/>
    </source>
</evidence>
<dbReference type="PANTHER" id="PTHR31758:SF2">
    <property type="entry name" value="BTB_POZ DOMAIN-CONTAINING PROTEIN YLR108C"/>
    <property type="match status" value="1"/>
</dbReference>
<dbReference type="InterPro" id="IPR003593">
    <property type="entry name" value="AAA+_ATPase"/>
</dbReference>
<dbReference type="GO" id="GO:0031391">
    <property type="term" value="C:Elg1 RFC-like complex"/>
    <property type="evidence" value="ECO:0007669"/>
    <property type="project" value="UniProtKB-ARBA"/>
</dbReference>
<dbReference type="AlphaFoldDB" id="E9E191"/>
<feature type="region of interest" description="Disordered" evidence="8">
    <location>
        <begin position="426"/>
        <end position="445"/>
    </location>
</feature>
<dbReference type="NCBIfam" id="NF001679">
    <property type="entry name" value="PRK00440.1"/>
    <property type="match status" value="1"/>
</dbReference>
<comment type="similarity">
    <text evidence="2">Belongs to the activator 1 small subunits family.</text>
</comment>
<dbReference type="FunFam" id="1.10.8.60:FF:000028">
    <property type="entry name" value="Replication factor C subunit 5"/>
    <property type="match status" value="1"/>
</dbReference>
<feature type="region of interest" description="Disordered" evidence="8">
    <location>
        <begin position="834"/>
        <end position="870"/>
    </location>
</feature>
<proteinExistence type="inferred from homology"/>
<keyword evidence="6" id="KW-0539">Nucleus</keyword>
<evidence type="ECO:0000313" key="10">
    <source>
        <dbReference type="EMBL" id="EFY90393.1"/>
    </source>
</evidence>
<dbReference type="SMART" id="SM00382">
    <property type="entry name" value="AAA"/>
    <property type="match status" value="1"/>
</dbReference>
<evidence type="ECO:0000313" key="11">
    <source>
        <dbReference type="Proteomes" id="UP000002499"/>
    </source>
</evidence>
<evidence type="ECO:0000256" key="2">
    <source>
        <dbReference type="ARBA" id="ARBA00005378"/>
    </source>
</evidence>
<comment type="subcellular location">
    <subcellularLocation>
        <location evidence="1">Nucleus</location>
    </subcellularLocation>
</comment>
<dbReference type="SUPFAM" id="SSF52540">
    <property type="entry name" value="P-loop containing nucleoside triphosphate hydrolases"/>
    <property type="match status" value="1"/>
</dbReference>
<feature type="domain" description="AAA+ ATPase" evidence="9">
    <location>
        <begin position="75"/>
        <end position="212"/>
    </location>
</feature>
<dbReference type="Gene3D" id="3.30.710.10">
    <property type="entry name" value="Potassium Channel Kv1.1, Chain A"/>
    <property type="match status" value="2"/>
</dbReference>
<dbReference type="Gene3D" id="3.40.50.300">
    <property type="entry name" value="P-loop containing nucleotide triphosphate hydrolases"/>
    <property type="match status" value="1"/>
</dbReference>
<dbReference type="CDD" id="cd00009">
    <property type="entry name" value="AAA"/>
    <property type="match status" value="1"/>
</dbReference>
<evidence type="ECO:0000256" key="7">
    <source>
        <dbReference type="ARBA" id="ARBA00070184"/>
    </source>
</evidence>
<dbReference type="InParanoid" id="E9E191"/>
<feature type="compositionally biased region" description="Polar residues" evidence="8">
    <location>
        <begin position="431"/>
        <end position="444"/>
    </location>
</feature>
<dbReference type="Pfam" id="PF08542">
    <property type="entry name" value="Rep_fac_C"/>
    <property type="match status" value="1"/>
</dbReference>
<evidence type="ECO:0000256" key="8">
    <source>
        <dbReference type="SAM" id="MobiDB-lite"/>
    </source>
</evidence>
<keyword evidence="11" id="KW-1185">Reference proteome</keyword>
<dbReference type="InterPro" id="IPR003959">
    <property type="entry name" value="ATPase_AAA_core"/>
</dbReference>
<dbReference type="HOGENOM" id="CLU_316650_0_0_1"/>
<organism evidence="11">
    <name type="scientific">Metarhizium acridum (strain CQMa 102)</name>
    <dbReference type="NCBI Taxonomy" id="655827"/>
    <lineage>
        <taxon>Eukaryota</taxon>
        <taxon>Fungi</taxon>
        <taxon>Dikarya</taxon>
        <taxon>Ascomycota</taxon>
        <taxon>Pezizomycotina</taxon>
        <taxon>Sordariomycetes</taxon>
        <taxon>Hypocreomycetidae</taxon>
        <taxon>Hypocreales</taxon>
        <taxon>Clavicipitaceae</taxon>
        <taxon>Metarhizium</taxon>
    </lineage>
</organism>
<dbReference type="KEGG" id="maw:19247950"/>
<dbReference type="OrthoDB" id="2414723at2759"/>
<dbReference type="InterPro" id="IPR008921">
    <property type="entry name" value="DNA_pol3_clamp-load_cplx_C"/>
</dbReference>
<dbReference type="FunFam" id="1.20.272.10:FF:000004">
    <property type="entry name" value="Replication factor C subunit 5"/>
    <property type="match status" value="1"/>
</dbReference>
<evidence type="ECO:0000256" key="5">
    <source>
        <dbReference type="ARBA" id="ARBA00022840"/>
    </source>
</evidence>
<dbReference type="GO" id="GO:0051260">
    <property type="term" value="P:protein homooligomerization"/>
    <property type="evidence" value="ECO:0007669"/>
    <property type="project" value="InterPro"/>
</dbReference>
<name>E9E191_METAQ</name>
<dbReference type="InterPro" id="IPR011333">
    <property type="entry name" value="SKP1/BTB/POZ_sf"/>
</dbReference>
<dbReference type="InterPro" id="IPR013748">
    <property type="entry name" value="Rep_factorC_C"/>
</dbReference>
<dbReference type="GO" id="GO:0003677">
    <property type="term" value="F:DNA binding"/>
    <property type="evidence" value="ECO:0007669"/>
    <property type="project" value="InterPro"/>
</dbReference>
<dbReference type="GO" id="GO:0005634">
    <property type="term" value="C:nucleus"/>
    <property type="evidence" value="ECO:0007669"/>
    <property type="project" value="UniProtKB-SubCell"/>
</dbReference>
<dbReference type="SUPFAM" id="SSF48019">
    <property type="entry name" value="post-AAA+ oligomerization domain-like"/>
    <property type="match status" value="1"/>
</dbReference>
<dbReference type="PANTHER" id="PTHR31758">
    <property type="entry name" value="BTB/POZ DOMAIN-CONTAINING PROTEIN YLR108C"/>
    <property type="match status" value="1"/>
</dbReference>
<keyword evidence="5" id="KW-0067">ATP-binding</keyword>
<dbReference type="Pfam" id="PF21960">
    <property type="entry name" value="RCF1-5-like_lid"/>
    <property type="match status" value="1"/>
</dbReference>
<keyword evidence="4" id="KW-0547">Nucleotide-binding</keyword>
<dbReference type="GO" id="GO:0016887">
    <property type="term" value="F:ATP hydrolysis activity"/>
    <property type="evidence" value="ECO:0007669"/>
    <property type="project" value="InterPro"/>
</dbReference>
<reference evidence="10 11" key="1">
    <citation type="journal article" date="2011" name="PLoS Genet.">
        <title>Genome sequencing and comparative transcriptomics of the model entomopathogenic fungi Metarhizium anisopliae and M. acridum.</title>
        <authorList>
            <person name="Gao Q."/>
            <person name="Jin K."/>
            <person name="Ying S.H."/>
            <person name="Zhang Y."/>
            <person name="Xiao G."/>
            <person name="Shang Y."/>
            <person name="Duan Z."/>
            <person name="Hu X."/>
            <person name="Xie X.Q."/>
            <person name="Zhou G."/>
            <person name="Peng G."/>
            <person name="Luo Z."/>
            <person name="Huang W."/>
            <person name="Wang B."/>
            <person name="Fang W."/>
            <person name="Wang S."/>
            <person name="Zhong Y."/>
            <person name="Ma L.J."/>
            <person name="St Leger R.J."/>
            <person name="Zhao G.P."/>
            <person name="Pei Y."/>
            <person name="Feng M.G."/>
            <person name="Xia Y."/>
            <person name="Wang C."/>
        </authorList>
    </citation>
    <scope>NUCLEOTIDE SEQUENCE [LARGE SCALE GENOMIC DNA]</scope>
    <source>
        <strain evidence="10 11">CQMa 102</strain>
    </source>
</reference>
<dbReference type="GO" id="GO:0006271">
    <property type="term" value="P:DNA strand elongation involved in DNA replication"/>
    <property type="evidence" value="ECO:0007669"/>
    <property type="project" value="UniProtKB-ARBA"/>
</dbReference>
<dbReference type="STRING" id="655827.E9E191"/>
<dbReference type="GO" id="GO:0005524">
    <property type="term" value="F:ATP binding"/>
    <property type="evidence" value="ECO:0007669"/>
    <property type="project" value="UniProtKB-KW"/>
</dbReference>
<protein>
    <recommendedName>
        <fullName evidence="7">Replication factor C subunit 3</fullName>
    </recommendedName>
</protein>
<dbReference type="FunFam" id="3.40.50.300:FF:000129">
    <property type="entry name" value="Replication factor C subunit 5"/>
    <property type="match status" value="1"/>
</dbReference>
<gene>
    <name evidence="10" type="ORF">MAC_03639</name>
</gene>
<dbReference type="EMBL" id="GL698491">
    <property type="protein sequence ID" value="EFY90393.1"/>
    <property type="molecule type" value="Genomic_DNA"/>
</dbReference>
<dbReference type="SUPFAM" id="SSF54695">
    <property type="entry name" value="POZ domain"/>
    <property type="match status" value="1"/>
</dbReference>
<dbReference type="Gene3D" id="1.20.272.10">
    <property type="match status" value="1"/>
</dbReference>
<dbReference type="Pfam" id="PF02214">
    <property type="entry name" value="BTB_2"/>
    <property type="match status" value="1"/>
</dbReference>
<dbReference type="eggNOG" id="KOG0990">
    <property type="taxonomic scope" value="Eukaryota"/>
</dbReference>
<evidence type="ECO:0000256" key="1">
    <source>
        <dbReference type="ARBA" id="ARBA00004123"/>
    </source>
</evidence>
<evidence type="ECO:0000256" key="3">
    <source>
        <dbReference type="ARBA" id="ARBA00022705"/>
    </source>
</evidence>
<dbReference type="Proteomes" id="UP000002499">
    <property type="component" value="Unassembled WGS sequence"/>
</dbReference>
<dbReference type="Gene3D" id="1.10.8.60">
    <property type="match status" value="1"/>
</dbReference>